<dbReference type="Proteomes" id="UP001221411">
    <property type="component" value="Unassembled WGS sequence"/>
</dbReference>
<dbReference type="EMBL" id="JAQNDO010000001">
    <property type="protein sequence ID" value="MDC0744645.1"/>
    <property type="molecule type" value="Genomic_DNA"/>
</dbReference>
<evidence type="ECO:0000313" key="1">
    <source>
        <dbReference type="EMBL" id="MDC0744645.1"/>
    </source>
</evidence>
<name>A0ABT5ES52_9BACT</name>
<proteinExistence type="predicted"/>
<sequence>MIVAPDATLDLVAPLVPEALFVSSARSAVQAVTRGLPKAASGIALECRLDETTRVDFLMYLLARADGHRALLRDAPARGTPAWRGVLDFCQEWAEPASLLHAEVPALWLEFDVKGEPGAAPRPLPFPCIERHISEEQPPEEQDERGRAVCLDLLDRATSLLLEHPLPCATYDTAVRVVKRLPRRGRVLHVAPLDSRGLDALRLVATIPRDELPAYLDQIEWPSEHTQLDSLLATLVPEDTRLGFHLDVNASVLPTLGLELHHVPGDPRWRPLLDDLVARGACTPGKRDALLEFPPFARLALPSHRVASPVSTTLGIKLILAPGEPVAAKAYLGFVPLHPLFG</sequence>
<accession>A0ABT5ES52</accession>
<comment type="caution">
    <text evidence="1">The sequence shown here is derived from an EMBL/GenBank/DDBJ whole genome shotgun (WGS) entry which is preliminary data.</text>
</comment>
<keyword evidence="2" id="KW-1185">Reference proteome</keyword>
<reference evidence="1 2" key="1">
    <citation type="submission" date="2022-11" db="EMBL/GenBank/DDBJ databases">
        <title>Minimal conservation of predation-associated metabolite biosynthetic gene clusters underscores biosynthetic potential of Myxococcota including descriptions for ten novel species: Archangium lansinium sp. nov., Myxococcus landrumus sp. nov., Nannocystis bai.</title>
        <authorList>
            <person name="Ahearne A."/>
            <person name="Stevens C."/>
            <person name="Dowd S."/>
        </authorList>
    </citation>
    <scope>NUCLEOTIDE SEQUENCE [LARGE SCALE GENOMIC DNA]</scope>
    <source>
        <strain evidence="1 2">RJM3</strain>
    </source>
</reference>
<protein>
    <submittedName>
        <fullName evidence="1">Uncharacterized protein</fullName>
    </submittedName>
</protein>
<evidence type="ECO:0000313" key="2">
    <source>
        <dbReference type="Proteomes" id="UP001221411"/>
    </source>
</evidence>
<gene>
    <name evidence="1" type="ORF">POL67_25155</name>
</gene>
<organism evidence="1 2">
    <name type="scientific">Polyangium mundeleinium</name>
    <dbReference type="NCBI Taxonomy" id="2995306"/>
    <lineage>
        <taxon>Bacteria</taxon>
        <taxon>Pseudomonadati</taxon>
        <taxon>Myxococcota</taxon>
        <taxon>Polyangia</taxon>
        <taxon>Polyangiales</taxon>
        <taxon>Polyangiaceae</taxon>
        <taxon>Polyangium</taxon>
    </lineage>
</organism>
<dbReference type="RefSeq" id="WP_271921397.1">
    <property type="nucleotide sequence ID" value="NZ_JAQNDO010000001.1"/>
</dbReference>